<gene>
    <name evidence="2" type="ORF">SFSGTM_20380</name>
</gene>
<evidence type="ECO:0000256" key="1">
    <source>
        <dbReference type="SAM" id="Phobius"/>
    </source>
</evidence>
<accession>A0A809SI22</accession>
<proteinExistence type="predicted"/>
<sequence>MIAVIISAIIFMVMALVTIWLFSPKFRSWAEQPKYTMLKRNDMFERASYDELNSTGKPR</sequence>
<protein>
    <recommendedName>
        <fullName evidence="4">Cbb3-type cytochrome c oxidase subunit 3</fullName>
    </recommendedName>
</protein>
<keyword evidence="3" id="KW-1185">Reference proteome</keyword>
<organism evidence="2 3">
    <name type="scientific">Sulfuriferula nivalis</name>
    <dbReference type="NCBI Taxonomy" id="2675298"/>
    <lineage>
        <taxon>Bacteria</taxon>
        <taxon>Pseudomonadati</taxon>
        <taxon>Pseudomonadota</taxon>
        <taxon>Betaproteobacteria</taxon>
        <taxon>Nitrosomonadales</taxon>
        <taxon>Sulfuricellaceae</taxon>
        <taxon>Sulfuriferula</taxon>
    </lineage>
</organism>
<evidence type="ECO:0000313" key="2">
    <source>
        <dbReference type="EMBL" id="BBP01330.1"/>
    </source>
</evidence>
<dbReference type="KEGG" id="sniv:SFSGTM_20380"/>
<keyword evidence="1" id="KW-0472">Membrane</keyword>
<keyword evidence="1" id="KW-0812">Transmembrane</keyword>
<keyword evidence="1" id="KW-1133">Transmembrane helix</keyword>
<reference evidence="3" key="1">
    <citation type="submission" date="2019-11" db="EMBL/GenBank/DDBJ databases">
        <title>Isolation and characterization of a novel species in the genus Sulfuriferula.</title>
        <authorList>
            <person name="Mochizuki J."/>
            <person name="Kojima H."/>
            <person name="Fukui M."/>
        </authorList>
    </citation>
    <scope>NUCLEOTIDE SEQUENCE [LARGE SCALE GENOMIC DNA]</scope>
    <source>
        <strain evidence="3">SGTM</strain>
    </source>
</reference>
<dbReference type="RefSeq" id="WP_162085122.1">
    <property type="nucleotide sequence ID" value="NZ_AP021881.1"/>
</dbReference>
<evidence type="ECO:0000313" key="3">
    <source>
        <dbReference type="Proteomes" id="UP000463939"/>
    </source>
</evidence>
<name>A0A809SI22_9PROT</name>
<evidence type="ECO:0008006" key="4">
    <source>
        <dbReference type="Google" id="ProtNLM"/>
    </source>
</evidence>
<dbReference type="EMBL" id="AP021881">
    <property type="protein sequence ID" value="BBP01330.1"/>
    <property type="molecule type" value="Genomic_DNA"/>
</dbReference>
<feature type="transmembrane region" description="Helical" evidence="1">
    <location>
        <begin position="6"/>
        <end position="23"/>
    </location>
</feature>
<dbReference type="Proteomes" id="UP000463939">
    <property type="component" value="Chromosome"/>
</dbReference>
<dbReference type="AlphaFoldDB" id="A0A809SI22"/>